<reference evidence="4 5" key="1">
    <citation type="submission" date="2019-08" db="EMBL/GenBank/DDBJ databases">
        <title>Draft genome sequences of two oriental melons (Cucumis melo L. var makuwa).</title>
        <authorList>
            <person name="Kwon S.-Y."/>
        </authorList>
    </citation>
    <scope>NUCLEOTIDE SEQUENCE [LARGE SCALE GENOMIC DNA]</scope>
    <source>
        <strain evidence="5">cv. Chang Bougi</strain>
        <strain evidence="4">cv. SW 3</strain>
        <tissue evidence="2">Leaf</tissue>
    </source>
</reference>
<dbReference type="Proteomes" id="UP000321393">
    <property type="component" value="Unassembled WGS sequence"/>
</dbReference>
<evidence type="ECO:0000313" key="3">
    <source>
        <dbReference type="EMBL" id="TYK29486.1"/>
    </source>
</evidence>
<comment type="caution">
    <text evidence="2">The sequence shown here is derived from an EMBL/GenBank/DDBJ whole genome shotgun (WGS) entry which is preliminary data.</text>
</comment>
<gene>
    <name evidence="3" type="ORF">E5676_scaffold655G00850</name>
    <name evidence="2" type="ORF">E6C27_scaffold46G00840</name>
</gene>
<evidence type="ECO:0000256" key="1">
    <source>
        <dbReference type="SAM" id="MobiDB-lite"/>
    </source>
</evidence>
<evidence type="ECO:0000313" key="4">
    <source>
        <dbReference type="Proteomes" id="UP000321393"/>
    </source>
</evidence>
<organism evidence="2 4">
    <name type="scientific">Cucumis melo var. makuwa</name>
    <name type="common">Oriental melon</name>
    <dbReference type="NCBI Taxonomy" id="1194695"/>
    <lineage>
        <taxon>Eukaryota</taxon>
        <taxon>Viridiplantae</taxon>
        <taxon>Streptophyta</taxon>
        <taxon>Embryophyta</taxon>
        <taxon>Tracheophyta</taxon>
        <taxon>Spermatophyta</taxon>
        <taxon>Magnoliopsida</taxon>
        <taxon>eudicotyledons</taxon>
        <taxon>Gunneridae</taxon>
        <taxon>Pentapetalae</taxon>
        <taxon>rosids</taxon>
        <taxon>fabids</taxon>
        <taxon>Cucurbitales</taxon>
        <taxon>Cucurbitaceae</taxon>
        <taxon>Benincaseae</taxon>
        <taxon>Cucumis</taxon>
    </lineage>
</organism>
<sequence>MKVQHEKSSDSSSRTIGEKLAQAYRDVKVALALTKNRGVGMRRNQKEDPIRTIMFLGWSATKGYQSRALSPLKCRAQGHNPNQMTYPFGILPRRPKKIGHTKLHTDVPISRQTQSDRPNPSPSDFSPPIPWLHQLTDYTINPSQSHLVYYIVL</sequence>
<accession>A0A5A7TR66</accession>
<evidence type="ECO:0000313" key="2">
    <source>
        <dbReference type="EMBL" id="KAA0044357.1"/>
    </source>
</evidence>
<protein>
    <submittedName>
        <fullName evidence="2">Uncharacterized protein</fullName>
    </submittedName>
</protein>
<feature type="region of interest" description="Disordered" evidence="1">
    <location>
        <begin position="105"/>
        <end position="128"/>
    </location>
</feature>
<dbReference type="EMBL" id="SSTD01001661">
    <property type="protein sequence ID" value="TYK29486.1"/>
    <property type="molecule type" value="Genomic_DNA"/>
</dbReference>
<evidence type="ECO:0000313" key="5">
    <source>
        <dbReference type="Proteomes" id="UP000321947"/>
    </source>
</evidence>
<dbReference type="Proteomes" id="UP000321947">
    <property type="component" value="Unassembled WGS sequence"/>
</dbReference>
<proteinExistence type="predicted"/>
<dbReference type="EMBL" id="SSTE01014815">
    <property type="protein sequence ID" value="KAA0044357.1"/>
    <property type="molecule type" value="Genomic_DNA"/>
</dbReference>
<name>A0A5A7TR66_CUCMM</name>
<feature type="compositionally biased region" description="Pro residues" evidence="1">
    <location>
        <begin position="119"/>
        <end position="128"/>
    </location>
</feature>
<dbReference type="AlphaFoldDB" id="A0A5A7TR66"/>